<dbReference type="EMBL" id="CP007536">
    <property type="protein sequence ID" value="AIC16665.1"/>
    <property type="molecule type" value="Genomic_DNA"/>
</dbReference>
<dbReference type="HOGENOM" id="CLU_117605_1_0_2"/>
<dbReference type="NCBIfam" id="NF041800">
    <property type="entry name" value="Hsp20"/>
    <property type="match status" value="1"/>
</dbReference>
<gene>
    <name evidence="4" type="primary">hsp20-4</name>
    <name evidence="4" type="ORF">NVIE_024030</name>
</gene>
<protein>
    <submittedName>
        <fullName evidence="4">Heat shock protein Hsp20</fullName>
    </submittedName>
</protein>
<dbReference type="Gene3D" id="2.60.40.790">
    <property type="match status" value="1"/>
</dbReference>
<keyword evidence="5" id="KW-1185">Reference proteome</keyword>
<dbReference type="GeneID" id="74947642"/>
<dbReference type="CDD" id="cd06464">
    <property type="entry name" value="ACD_sHsps-like"/>
    <property type="match status" value="1"/>
</dbReference>
<accession>A0A060HNB5</accession>
<dbReference type="KEGG" id="nvn:NVIE_024030"/>
<dbReference type="Proteomes" id="UP000027093">
    <property type="component" value="Chromosome"/>
</dbReference>
<dbReference type="SUPFAM" id="SSF49764">
    <property type="entry name" value="HSP20-like chaperones"/>
    <property type="match status" value="1"/>
</dbReference>
<dbReference type="AlphaFoldDB" id="A0A060HNB5"/>
<evidence type="ECO:0000313" key="5">
    <source>
        <dbReference type="Proteomes" id="UP000027093"/>
    </source>
</evidence>
<evidence type="ECO:0000313" key="4">
    <source>
        <dbReference type="EMBL" id="AIC16665.1"/>
    </source>
</evidence>
<evidence type="ECO:0000259" key="3">
    <source>
        <dbReference type="PROSITE" id="PS01031"/>
    </source>
</evidence>
<dbReference type="PROSITE" id="PS01031">
    <property type="entry name" value="SHSP"/>
    <property type="match status" value="1"/>
</dbReference>
<evidence type="ECO:0000256" key="1">
    <source>
        <dbReference type="PROSITE-ProRule" id="PRU00285"/>
    </source>
</evidence>
<proteinExistence type="inferred from homology"/>
<dbReference type="InterPro" id="IPR002068">
    <property type="entry name" value="A-crystallin/Hsp20_dom"/>
</dbReference>
<reference evidence="4 5" key="1">
    <citation type="journal article" date="2014" name="Int. J. Syst. Evol. Microbiol.">
        <title>Nitrososphaera viennensis gen. nov., sp. nov., an aerobic and mesophilic, ammonia-oxidizing archaeon from soil and a member of the archaeal phylum Thaumarchaeota.</title>
        <authorList>
            <person name="Stieglmeier M."/>
            <person name="Klingl A."/>
            <person name="Alves R.J."/>
            <person name="Rittmann S.K."/>
            <person name="Melcher M."/>
            <person name="Leisch N."/>
            <person name="Schleper C."/>
        </authorList>
    </citation>
    <scope>NUCLEOTIDE SEQUENCE [LARGE SCALE GENOMIC DNA]</scope>
    <source>
        <strain evidence="4">EN76</strain>
    </source>
</reference>
<evidence type="ECO:0000256" key="2">
    <source>
        <dbReference type="RuleBase" id="RU003616"/>
    </source>
</evidence>
<dbReference type="InterPro" id="IPR008978">
    <property type="entry name" value="HSP20-like_chaperone"/>
</dbReference>
<organism evidence="4 5">
    <name type="scientific">Nitrososphaera viennensis EN76</name>
    <dbReference type="NCBI Taxonomy" id="926571"/>
    <lineage>
        <taxon>Archaea</taxon>
        <taxon>Nitrososphaerota</taxon>
        <taxon>Nitrososphaeria</taxon>
        <taxon>Nitrososphaerales</taxon>
        <taxon>Nitrososphaeraceae</taxon>
        <taxon>Nitrososphaera</taxon>
    </lineage>
</organism>
<comment type="similarity">
    <text evidence="1 2">Belongs to the small heat shock protein (HSP20) family.</text>
</comment>
<dbReference type="STRING" id="926571.NVIE_024030"/>
<dbReference type="Pfam" id="PF00011">
    <property type="entry name" value="HSP20"/>
    <property type="match status" value="1"/>
</dbReference>
<sequence>MSSPFDEWFSKRRRAWFPDVDEMMRDMDKMMAEAFKNFEKQVPKNLVRERKLDDGSTVREMGPIVYGYSVKIGPDGKPQVRKFGNIDAFPNLLGGGLAVKEEREPLVDVIKGSDDVRVVAELPGVNKDDLRLSADENSVTIESLTGEPRYRKVVDLPEPVDPKTAKSTYKNGVLEVTLKLRKKSGSGVSIHID</sequence>
<dbReference type="OrthoDB" id="26084at2157"/>
<dbReference type="RefSeq" id="WP_075055383.1">
    <property type="nucleotide sequence ID" value="NZ_CP007536.1"/>
</dbReference>
<feature type="domain" description="SHSP" evidence="3">
    <location>
        <begin position="97"/>
        <end position="193"/>
    </location>
</feature>
<name>A0A060HNB5_9ARCH</name>
<keyword evidence="4" id="KW-0346">Stress response</keyword>